<dbReference type="Proteomes" id="UP000542353">
    <property type="component" value="Unassembled WGS sequence"/>
</dbReference>
<dbReference type="Pfam" id="PF01548">
    <property type="entry name" value="DEDD_Tnp_IS110"/>
    <property type="match status" value="1"/>
</dbReference>
<keyword evidence="4" id="KW-1185">Reference proteome</keyword>
<sequence length="313" mass="34202">MNKIICGVDVSKAQLDACIMPGSVFRSFRNSPAGIADLAGLCRSHDVALVVMEATGGYERRAFALLWEQGLPCAVANARNVRNFAEAMGALEKTDRIDAGMIARYAQAKELRPTPLPSLAQQRLKDLVARLRQVTDDLIVQKQRRAHLLDKAEMLASIDEVIALLKQQSRKLEGEIGSMISDDPLWAQLSDTFRTIKGVADRTVAWLMADLPEIGTYNNKAIAKLVGVAPIANDSGKRKGKRPVRGGRSGVRSILFLVAAIAARYDKSLAEFRARLAAAGKEKMVIRIALARKLLVRLNAKARDARAEYANAT</sequence>
<dbReference type="NCBIfam" id="NF033542">
    <property type="entry name" value="transpos_IS110"/>
    <property type="match status" value="1"/>
</dbReference>
<dbReference type="GO" id="GO:0004803">
    <property type="term" value="F:transposase activity"/>
    <property type="evidence" value="ECO:0007669"/>
    <property type="project" value="InterPro"/>
</dbReference>
<dbReference type="GO" id="GO:0003677">
    <property type="term" value="F:DNA binding"/>
    <property type="evidence" value="ECO:0007669"/>
    <property type="project" value="InterPro"/>
</dbReference>
<gene>
    <name evidence="3" type="ORF">HNR60_004838</name>
</gene>
<dbReference type="EMBL" id="JACHIH010000071">
    <property type="protein sequence ID" value="MBB5050050.1"/>
    <property type="molecule type" value="Genomic_DNA"/>
</dbReference>
<evidence type="ECO:0000313" key="4">
    <source>
        <dbReference type="Proteomes" id="UP000542353"/>
    </source>
</evidence>
<dbReference type="Pfam" id="PF02371">
    <property type="entry name" value="Transposase_20"/>
    <property type="match status" value="1"/>
</dbReference>
<comment type="caution">
    <text evidence="3">The sequence shown here is derived from an EMBL/GenBank/DDBJ whole genome shotgun (WGS) entry which is preliminary data.</text>
</comment>
<dbReference type="InterPro" id="IPR047650">
    <property type="entry name" value="Transpos_IS110"/>
</dbReference>
<dbReference type="GO" id="GO:0006313">
    <property type="term" value="P:DNA transposition"/>
    <property type="evidence" value="ECO:0007669"/>
    <property type="project" value="InterPro"/>
</dbReference>
<dbReference type="InterPro" id="IPR003346">
    <property type="entry name" value="Transposase_20"/>
</dbReference>
<name>A0A7W7Z8L1_9BRAD</name>
<accession>A0A7W7Z8L1</accession>
<protein>
    <submittedName>
        <fullName evidence="3">Transposase</fullName>
    </submittedName>
</protein>
<dbReference type="PANTHER" id="PTHR33055">
    <property type="entry name" value="TRANSPOSASE FOR INSERTION SEQUENCE ELEMENT IS1111A"/>
    <property type="match status" value="1"/>
</dbReference>
<feature type="domain" description="Transposase IS116/IS110/IS902 C-terminal" evidence="2">
    <location>
        <begin position="192"/>
        <end position="272"/>
    </location>
</feature>
<evidence type="ECO:0000259" key="2">
    <source>
        <dbReference type="Pfam" id="PF02371"/>
    </source>
</evidence>
<dbReference type="PANTHER" id="PTHR33055:SF13">
    <property type="entry name" value="TRANSPOSASE"/>
    <property type="match status" value="1"/>
</dbReference>
<feature type="domain" description="Transposase IS110-like N-terminal" evidence="1">
    <location>
        <begin position="6"/>
        <end position="151"/>
    </location>
</feature>
<dbReference type="AlphaFoldDB" id="A0A7W7Z8L1"/>
<dbReference type="InterPro" id="IPR002525">
    <property type="entry name" value="Transp_IS110-like_N"/>
</dbReference>
<dbReference type="RefSeq" id="WP_184262940.1">
    <property type="nucleotide sequence ID" value="NZ_JACHIH010000071.1"/>
</dbReference>
<evidence type="ECO:0000259" key="1">
    <source>
        <dbReference type="Pfam" id="PF01548"/>
    </source>
</evidence>
<proteinExistence type="predicted"/>
<reference evidence="3 4" key="1">
    <citation type="submission" date="2020-08" db="EMBL/GenBank/DDBJ databases">
        <title>Genomic Encyclopedia of Type Strains, Phase IV (KMG-IV): sequencing the most valuable type-strain genomes for metagenomic binning, comparative biology and taxonomic classification.</title>
        <authorList>
            <person name="Goeker M."/>
        </authorList>
    </citation>
    <scope>NUCLEOTIDE SEQUENCE [LARGE SCALE GENOMIC DNA]</scope>
    <source>
        <strain evidence="3 4">DSM 12706</strain>
    </source>
</reference>
<organism evidence="3 4">
    <name type="scientific">Rhodopseudomonas rhenobacensis</name>
    <dbReference type="NCBI Taxonomy" id="87461"/>
    <lineage>
        <taxon>Bacteria</taxon>
        <taxon>Pseudomonadati</taxon>
        <taxon>Pseudomonadota</taxon>
        <taxon>Alphaproteobacteria</taxon>
        <taxon>Hyphomicrobiales</taxon>
        <taxon>Nitrobacteraceae</taxon>
        <taxon>Rhodopseudomonas</taxon>
    </lineage>
</organism>
<evidence type="ECO:0000313" key="3">
    <source>
        <dbReference type="EMBL" id="MBB5050050.1"/>
    </source>
</evidence>